<proteinExistence type="predicted"/>
<feature type="transmembrane region" description="Helical" evidence="5">
    <location>
        <begin position="362"/>
        <end position="382"/>
    </location>
</feature>
<keyword evidence="2 5" id="KW-0812">Transmembrane</keyword>
<gene>
    <name evidence="7" type="ORF">DXC80_11815</name>
</gene>
<feature type="transmembrane region" description="Helical" evidence="5">
    <location>
        <begin position="14"/>
        <end position="32"/>
    </location>
</feature>
<evidence type="ECO:0000313" key="8">
    <source>
        <dbReference type="Proteomes" id="UP000260795"/>
    </source>
</evidence>
<keyword evidence="3 5" id="KW-1133">Transmembrane helix</keyword>
<feature type="domain" description="O-antigen ligase-related" evidence="6">
    <location>
        <begin position="203"/>
        <end position="332"/>
    </location>
</feature>
<reference evidence="7 8" key="1">
    <citation type="submission" date="2018-08" db="EMBL/GenBank/DDBJ databases">
        <title>A genome reference for cultivated species of the human gut microbiota.</title>
        <authorList>
            <person name="Zou Y."/>
            <person name="Xue W."/>
            <person name="Luo G."/>
        </authorList>
    </citation>
    <scope>NUCLEOTIDE SEQUENCE [LARGE SCALE GENOMIC DNA]</scope>
    <source>
        <strain evidence="7 8">TF08-13</strain>
    </source>
</reference>
<dbReference type="InterPro" id="IPR007016">
    <property type="entry name" value="O-antigen_ligase-rel_domated"/>
</dbReference>
<dbReference type="Pfam" id="PF04932">
    <property type="entry name" value="Wzy_C"/>
    <property type="match status" value="1"/>
</dbReference>
<dbReference type="GO" id="GO:0016020">
    <property type="term" value="C:membrane"/>
    <property type="evidence" value="ECO:0007669"/>
    <property type="project" value="UniProtKB-SubCell"/>
</dbReference>
<dbReference type="PANTHER" id="PTHR37422:SF13">
    <property type="entry name" value="LIPOPOLYSACCHARIDE BIOSYNTHESIS PROTEIN PA4999-RELATED"/>
    <property type="match status" value="1"/>
</dbReference>
<name>A0A3E4QZW7_BACUN</name>
<evidence type="ECO:0000256" key="1">
    <source>
        <dbReference type="ARBA" id="ARBA00004141"/>
    </source>
</evidence>
<accession>A0A3E4QZW7</accession>
<protein>
    <submittedName>
        <fullName evidence="7">O-antigen ligase domain-containing protein</fullName>
    </submittedName>
</protein>
<feature type="transmembrane region" description="Helical" evidence="5">
    <location>
        <begin position="244"/>
        <end position="260"/>
    </location>
</feature>
<feature type="transmembrane region" description="Helical" evidence="5">
    <location>
        <begin position="52"/>
        <end position="70"/>
    </location>
</feature>
<dbReference type="AlphaFoldDB" id="A0A3E4QZW7"/>
<dbReference type="RefSeq" id="WP_117681264.1">
    <property type="nucleotide sequence ID" value="NZ_QSRK01000017.1"/>
</dbReference>
<evidence type="ECO:0000256" key="3">
    <source>
        <dbReference type="ARBA" id="ARBA00022989"/>
    </source>
</evidence>
<feature type="transmembrane region" description="Helical" evidence="5">
    <location>
        <begin position="103"/>
        <end position="121"/>
    </location>
</feature>
<dbReference type="PANTHER" id="PTHR37422">
    <property type="entry name" value="TEICHURONIC ACID BIOSYNTHESIS PROTEIN TUAE"/>
    <property type="match status" value="1"/>
</dbReference>
<dbReference type="Proteomes" id="UP000260795">
    <property type="component" value="Unassembled WGS sequence"/>
</dbReference>
<feature type="transmembrane region" description="Helical" evidence="5">
    <location>
        <begin position="133"/>
        <end position="154"/>
    </location>
</feature>
<dbReference type="GO" id="GO:0016874">
    <property type="term" value="F:ligase activity"/>
    <property type="evidence" value="ECO:0007669"/>
    <property type="project" value="UniProtKB-KW"/>
</dbReference>
<dbReference type="EMBL" id="QSRK01000017">
    <property type="protein sequence ID" value="RGL12760.1"/>
    <property type="molecule type" value="Genomic_DNA"/>
</dbReference>
<organism evidence="7 8">
    <name type="scientific">Bacteroides uniformis</name>
    <dbReference type="NCBI Taxonomy" id="820"/>
    <lineage>
        <taxon>Bacteria</taxon>
        <taxon>Pseudomonadati</taxon>
        <taxon>Bacteroidota</taxon>
        <taxon>Bacteroidia</taxon>
        <taxon>Bacteroidales</taxon>
        <taxon>Bacteroidaceae</taxon>
        <taxon>Bacteroides</taxon>
    </lineage>
</organism>
<evidence type="ECO:0000256" key="5">
    <source>
        <dbReference type="SAM" id="Phobius"/>
    </source>
</evidence>
<feature type="transmembrane region" description="Helical" evidence="5">
    <location>
        <begin position="323"/>
        <end position="342"/>
    </location>
</feature>
<dbReference type="InterPro" id="IPR051533">
    <property type="entry name" value="WaaL-like"/>
</dbReference>
<evidence type="ECO:0000256" key="2">
    <source>
        <dbReference type="ARBA" id="ARBA00022692"/>
    </source>
</evidence>
<keyword evidence="7" id="KW-0436">Ligase</keyword>
<feature type="transmembrane region" description="Helical" evidence="5">
    <location>
        <begin position="79"/>
        <end position="97"/>
    </location>
</feature>
<feature type="transmembrane region" description="Helical" evidence="5">
    <location>
        <begin position="201"/>
        <end position="232"/>
    </location>
</feature>
<keyword evidence="4 5" id="KW-0472">Membrane</keyword>
<sequence>MKFIPIDYSRQKGIVRFLFVFLFYFDFFITLLPMWSASPLYAFVSPEVLGRIWLLSSLGILIACGFFILINQRRIYNKLVVGSVVIVYLFYLFSITINGFKSGSIAILGIPISFFIMFDTIKQYKFGERHLNFIFYLLLAWSFTPLILCIIPSLRYSFFLTPEGGYTTFSGFAIHRNFYGILLGVLYLLLCVKKMSFLLKFLLLSILLFCMILSASRTAIISCIAITCALIYYSESIKKKTKVIFFAVTIILSSVIYWILTNPEFSMREIDEDSGREDIITGFIELIQNSPFWGYGEEVTYYSRLFPNGAIAHNFLLQTTANYGIFVTLSFVILLVIVFYYSQPFSKIILLYLIIWGLTQPYFGFGAFSPHVLIPMFVGYFLDNNMSSMQKNRF</sequence>
<comment type="caution">
    <text evidence="7">The sequence shown here is derived from an EMBL/GenBank/DDBJ whole genome shotgun (WGS) entry which is preliminary data.</text>
</comment>
<evidence type="ECO:0000259" key="6">
    <source>
        <dbReference type="Pfam" id="PF04932"/>
    </source>
</evidence>
<evidence type="ECO:0000313" key="7">
    <source>
        <dbReference type="EMBL" id="RGL12760.1"/>
    </source>
</evidence>
<feature type="transmembrane region" description="Helical" evidence="5">
    <location>
        <begin position="166"/>
        <end position="189"/>
    </location>
</feature>
<comment type="subcellular location">
    <subcellularLocation>
        <location evidence="1">Membrane</location>
        <topology evidence="1">Multi-pass membrane protein</topology>
    </subcellularLocation>
</comment>
<evidence type="ECO:0000256" key="4">
    <source>
        <dbReference type="ARBA" id="ARBA00023136"/>
    </source>
</evidence>